<dbReference type="InterPro" id="IPR019885">
    <property type="entry name" value="Tscrpt_reg_HTH_AsnC-type_CS"/>
</dbReference>
<dbReference type="InterPro" id="IPR036390">
    <property type="entry name" value="WH_DNA-bd_sf"/>
</dbReference>
<evidence type="ECO:0000313" key="5">
    <source>
        <dbReference type="EMBL" id="NJC74073.1"/>
    </source>
</evidence>
<dbReference type="SMART" id="SM00344">
    <property type="entry name" value="HTH_ASNC"/>
    <property type="match status" value="2"/>
</dbReference>
<dbReference type="EMBL" id="JAATVY010000044">
    <property type="protein sequence ID" value="NJC74073.1"/>
    <property type="molecule type" value="Genomic_DNA"/>
</dbReference>
<dbReference type="SUPFAM" id="SSF46785">
    <property type="entry name" value="Winged helix' DNA-binding domain"/>
    <property type="match status" value="2"/>
</dbReference>
<dbReference type="Proteomes" id="UP000722989">
    <property type="component" value="Unassembled WGS sequence"/>
</dbReference>
<dbReference type="InterPro" id="IPR019888">
    <property type="entry name" value="Tscrpt_reg_AsnC-like"/>
</dbReference>
<dbReference type="InterPro" id="IPR011008">
    <property type="entry name" value="Dimeric_a/b-barrel"/>
</dbReference>
<dbReference type="PRINTS" id="PR00033">
    <property type="entry name" value="HTHASNC"/>
</dbReference>
<gene>
    <name evidence="5" type="ORF">HC031_30810</name>
</gene>
<dbReference type="InterPro" id="IPR019887">
    <property type="entry name" value="Tscrpt_reg_AsnC/Lrp_C"/>
</dbReference>
<evidence type="ECO:0000256" key="1">
    <source>
        <dbReference type="ARBA" id="ARBA00023015"/>
    </source>
</evidence>
<dbReference type="PROSITE" id="PS00519">
    <property type="entry name" value="HTH_ASNC_1"/>
    <property type="match status" value="1"/>
</dbReference>
<feature type="domain" description="HTH asnC-type" evidence="4">
    <location>
        <begin position="3"/>
        <end position="63"/>
    </location>
</feature>
<dbReference type="PANTHER" id="PTHR30154:SF34">
    <property type="entry name" value="TRANSCRIPTIONAL REGULATOR AZLB"/>
    <property type="match status" value="1"/>
</dbReference>
<comment type="caution">
    <text evidence="5">The sequence shown here is derived from an EMBL/GenBank/DDBJ whole genome shotgun (WGS) entry which is preliminary data.</text>
</comment>
<dbReference type="PROSITE" id="PS50956">
    <property type="entry name" value="HTH_ASNC_2"/>
    <property type="match status" value="2"/>
</dbReference>
<sequence>MALDEADFALLDELRRDGRASYEKLGTNVGLSRTAARARTQKLIESGTVRIEAIAHPAVEGYATIAHVSVVTDGVSTRDIAKRIAGYDNAPFVSIVAGRCTLIAELRTRDVEELDHAVSEVRDLPGVVSLDTVLYTDVVKDSHLPLGRLSSFKPIDLDDVDRQLLALLQTDGRMPYADLADHVGLSRAATRARVLRLLDEGVVVVKGLTDPTAMGITQMCGFQVNLGPGGGQAAAAIAKLPTVDFLARTLGRCDLIGTMIARSRSEVSTTLDAIRMLDGVRAMEAWWHLELVKERYSPQLRRD</sequence>
<keyword evidence="1" id="KW-0805">Transcription regulation</keyword>
<dbReference type="InterPro" id="IPR036388">
    <property type="entry name" value="WH-like_DNA-bd_sf"/>
</dbReference>
<proteinExistence type="predicted"/>
<evidence type="ECO:0000259" key="4">
    <source>
        <dbReference type="PROSITE" id="PS50956"/>
    </source>
</evidence>
<dbReference type="Pfam" id="PF13404">
    <property type="entry name" value="HTH_AsnC-type"/>
    <property type="match status" value="2"/>
</dbReference>
<reference evidence="5 6" key="1">
    <citation type="submission" date="2020-03" db="EMBL/GenBank/DDBJ databases">
        <title>WGS of the type strain of Planosporangium spp.</title>
        <authorList>
            <person name="Thawai C."/>
        </authorList>
    </citation>
    <scope>NUCLEOTIDE SEQUENCE [LARGE SCALE GENOMIC DNA]</scope>
    <source>
        <strain evidence="5 6">TBRC 5610</strain>
    </source>
</reference>
<dbReference type="PANTHER" id="PTHR30154">
    <property type="entry name" value="LEUCINE-RESPONSIVE REGULATORY PROTEIN"/>
    <property type="match status" value="1"/>
</dbReference>
<protein>
    <submittedName>
        <fullName evidence="5">Lrp/AsnC family transcriptional regulator</fullName>
    </submittedName>
</protein>
<feature type="domain" description="HTH asnC-type" evidence="4">
    <location>
        <begin position="157"/>
        <end position="217"/>
    </location>
</feature>
<dbReference type="Gene3D" id="3.30.70.920">
    <property type="match status" value="2"/>
</dbReference>
<keyword evidence="2" id="KW-0238">DNA-binding</keyword>
<dbReference type="SUPFAM" id="SSF54909">
    <property type="entry name" value="Dimeric alpha+beta barrel"/>
    <property type="match status" value="2"/>
</dbReference>
<evidence type="ECO:0000313" key="6">
    <source>
        <dbReference type="Proteomes" id="UP000722989"/>
    </source>
</evidence>
<evidence type="ECO:0000256" key="3">
    <source>
        <dbReference type="ARBA" id="ARBA00023163"/>
    </source>
</evidence>
<accession>A0ABX0Y7R3</accession>
<keyword evidence="6" id="KW-1185">Reference proteome</keyword>
<keyword evidence="3" id="KW-0804">Transcription</keyword>
<dbReference type="Pfam" id="PF01037">
    <property type="entry name" value="AsnC_trans_reg"/>
    <property type="match status" value="1"/>
</dbReference>
<dbReference type="RefSeq" id="WP_167928976.1">
    <property type="nucleotide sequence ID" value="NZ_JAATVY010000044.1"/>
</dbReference>
<evidence type="ECO:0000256" key="2">
    <source>
        <dbReference type="ARBA" id="ARBA00023125"/>
    </source>
</evidence>
<name>A0ABX0Y7R3_9ACTN</name>
<dbReference type="Gene3D" id="1.10.10.10">
    <property type="entry name" value="Winged helix-like DNA-binding domain superfamily/Winged helix DNA-binding domain"/>
    <property type="match status" value="2"/>
</dbReference>
<dbReference type="InterPro" id="IPR000485">
    <property type="entry name" value="AsnC-type_HTH_dom"/>
</dbReference>
<organism evidence="5 6">
    <name type="scientific">Planosporangium thailandense</name>
    <dbReference type="NCBI Taxonomy" id="765197"/>
    <lineage>
        <taxon>Bacteria</taxon>
        <taxon>Bacillati</taxon>
        <taxon>Actinomycetota</taxon>
        <taxon>Actinomycetes</taxon>
        <taxon>Micromonosporales</taxon>
        <taxon>Micromonosporaceae</taxon>
        <taxon>Planosporangium</taxon>
    </lineage>
</organism>